<dbReference type="GO" id="GO:0008610">
    <property type="term" value="P:lipid biosynthetic process"/>
    <property type="evidence" value="ECO:0007669"/>
    <property type="project" value="UniProtKB-ARBA"/>
</dbReference>
<dbReference type="Gene3D" id="1.10.1200.10">
    <property type="entry name" value="ACP-like"/>
    <property type="match status" value="1"/>
</dbReference>
<dbReference type="GO" id="GO:0031177">
    <property type="term" value="F:phosphopantetheine binding"/>
    <property type="evidence" value="ECO:0007669"/>
    <property type="project" value="TreeGrafter"/>
</dbReference>
<dbReference type="SUPFAM" id="SSF56801">
    <property type="entry name" value="Acetyl-CoA synthetase-like"/>
    <property type="match status" value="1"/>
</dbReference>
<dbReference type="AlphaFoldDB" id="A0A1I2HJ42"/>
<dbReference type="Pfam" id="PF00550">
    <property type="entry name" value="PP-binding"/>
    <property type="match status" value="1"/>
</dbReference>
<evidence type="ECO:0000256" key="1">
    <source>
        <dbReference type="ARBA" id="ARBA00001957"/>
    </source>
</evidence>
<evidence type="ECO:0000256" key="3">
    <source>
        <dbReference type="ARBA" id="ARBA00022553"/>
    </source>
</evidence>
<keyword evidence="8" id="KW-1185">Reference proteome</keyword>
<dbReference type="InterPro" id="IPR045851">
    <property type="entry name" value="AMP-bd_C_sf"/>
</dbReference>
<dbReference type="SUPFAM" id="SSF47336">
    <property type="entry name" value="ACP-like"/>
    <property type="match status" value="1"/>
</dbReference>
<keyword evidence="3" id="KW-0597">Phosphoprotein</keyword>
<dbReference type="Pfam" id="PF00668">
    <property type="entry name" value="Condensation"/>
    <property type="match status" value="1"/>
</dbReference>
<protein>
    <submittedName>
        <fullName evidence="7">AMP-binding enzyme C-terminal domain-containing protein</fullName>
    </submittedName>
</protein>
<dbReference type="GO" id="GO:0043041">
    <property type="term" value="P:amino acid activation for nonribosomal peptide biosynthetic process"/>
    <property type="evidence" value="ECO:0007669"/>
    <property type="project" value="TreeGrafter"/>
</dbReference>
<proteinExistence type="predicted"/>
<dbReference type="GO" id="GO:0044550">
    <property type="term" value="P:secondary metabolite biosynthetic process"/>
    <property type="evidence" value="ECO:0007669"/>
    <property type="project" value="TreeGrafter"/>
</dbReference>
<organism evidence="7 8">
    <name type="scientific">Paenibacillus algorifonticola</name>
    <dbReference type="NCBI Taxonomy" id="684063"/>
    <lineage>
        <taxon>Bacteria</taxon>
        <taxon>Bacillati</taxon>
        <taxon>Bacillota</taxon>
        <taxon>Bacilli</taxon>
        <taxon>Bacillales</taxon>
        <taxon>Paenibacillaceae</taxon>
        <taxon>Paenibacillus</taxon>
    </lineage>
</organism>
<feature type="non-terminal residue" evidence="7">
    <location>
        <position position="1"/>
    </location>
</feature>
<dbReference type="InterPro" id="IPR036736">
    <property type="entry name" value="ACP-like_sf"/>
</dbReference>
<dbReference type="CDD" id="cd19531">
    <property type="entry name" value="LCL_NRPS-like"/>
    <property type="match status" value="1"/>
</dbReference>
<dbReference type="FunFam" id="1.10.1200.10:FF:000005">
    <property type="entry name" value="Nonribosomal peptide synthetase 1"/>
    <property type="match status" value="1"/>
</dbReference>
<comment type="cofactor">
    <cofactor evidence="1">
        <name>pantetheine 4'-phosphate</name>
        <dbReference type="ChEBI" id="CHEBI:47942"/>
    </cofactor>
</comment>
<sequence>QLCAYVVADKPLTVSELRGRLSQEMPGYMIPSYFVQLEKMPLTANGKTDRKALPAPEGSVNTGAEYTAPRTPLEEQLVRIWQEVLGTERIGVKDNFFDLGGHSLRATALASKLYKEMKVNLPLRDVFRLPTIEEMAKAIADMAQTTYASIPAVEERAYYPLSSAQKRLYILHQLEGAEQSYNMPEFMTLEGPLNRERFEESFRKLIARHEILRTGFEMVHGEPVQRVHAQVEFEVEYGQADEEEVEDIVRGFVRTFDLKHPPLLRVELVELEPERHLLMVDMHHLISDGVSMGILVDEWSRLYAGEELPPLRIQYKDFAVWQQHEAQRERMNKQEGYWLQAFEGELPVADLPTDYERPSVRSFEGAHVEFEVDSELARQLNQLASTRGSTLYMVLLSAYNVLLSKYSGQKDIIVGTPVAGRTHPDLEPLLGMFVNTLAIRNYPAGDKTFASFLEEVKETTLGAFEHQDYPFEELVERLDVKRDASRNPVFDTMFVMQNTEDREARFEALHLTPYVLDHTNDAKFDLSLFVAEDNGVITGGFQYCAKLFKPAMIHKMLKDFLFVLSQICEDPNIPLNQIQCHAPSASRKGSLEDIEFAF</sequence>
<dbReference type="GO" id="GO:0003824">
    <property type="term" value="F:catalytic activity"/>
    <property type="evidence" value="ECO:0007669"/>
    <property type="project" value="InterPro"/>
</dbReference>
<dbReference type="InterPro" id="IPR023213">
    <property type="entry name" value="CAT-like_dom_sf"/>
</dbReference>
<evidence type="ECO:0000256" key="4">
    <source>
        <dbReference type="ARBA" id="ARBA00022737"/>
    </source>
</evidence>
<keyword evidence="2" id="KW-0596">Phosphopantetheine</keyword>
<dbReference type="InterPro" id="IPR006162">
    <property type="entry name" value="Ppantetheine_attach_site"/>
</dbReference>
<evidence type="ECO:0000313" key="8">
    <source>
        <dbReference type="Proteomes" id="UP000183410"/>
    </source>
</evidence>
<dbReference type="PROSITE" id="PS50075">
    <property type="entry name" value="CARRIER"/>
    <property type="match status" value="1"/>
</dbReference>
<dbReference type="FunFam" id="3.30.559.30:FF:000001">
    <property type="entry name" value="Non-ribosomal peptide synthetase"/>
    <property type="match status" value="1"/>
</dbReference>
<dbReference type="GO" id="GO:0005829">
    <property type="term" value="C:cytosol"/>
    <property type="evidence" value="ECO:0007669"/>
    <property type="project" value="TreeGrafter"/>
</dbReference>
<dbReference type="InterPro" id="IPR009081">
    <property type="entry name" value="PP-bd_ACP"/>
</dbReference>
<reference evidence="8" key="1">
    <citation type="submission" date="2016-10" db="EMBL/GenBank/DDBJ databases">
        <authorList>
            <person name="Varghese N."/>
            <person name="Submissions S."/>
        </authorList>
    </citation>
    <scope>NUCLEOTIDE SEQUENCE [LARGE SCALE GENOMIC DNA]</scope>
    <source>
        <strain evidence="8">CGMCC 1.10223</strain>
    </source>
</reference>
<gene>
    <name evidence="7" type="ORF">SAMN04487969_1231</name>
</gene>
<name>A0A1I2HJ42_9BACL</name>
<keyword evidence="4" id="KW-0677">Repeat</keyword>
<evidence type="ECO:0000313" key="7">
    <source>
        <dbReference type="EMBL" id="SFF28481.1"/>
    </source>
</evidence>
<keyword evidence="5" id="KW-0045">Antibiotic biosynthesis</keyword>
<dbReference type="PANTHER" id="PTHR45527">
    <property type="entry name" value="NONRIBOSOMAL PEPTIDE SYNTHETASE"/>
    <property type="match status" value="1"/>
</dbReference>
<dbReference type="Gene3D" id="3.30.300.30">
    <property type="match status" value="1"/>
</dbReference>
<dbReference type="EMBL" id="FONN01000023">
    <property type="protein sequence ID" value="SFF28481.1"/>
    <property type="molecule type" value="Genomic_DNA"/>
</dbReference>
<dbReference type="RefSeq" id="WP_244898596.1">
    <property type="nucleotide sequence ID" value="NZ_FONN01000023.1"/>
</dbReference>
<evidence type="ECO:0000259" key="6">
    <source>
        <dbReference type="PROSITE" id="PS50075"/>
    </source>
</evidence>
<dbReference type="PROSITE" id="PS00012">
    <property type="entry name" value="PHOSPHOPANTETHEINE"/>
    <property type="match status" value="1"/>
</dbReference>
<dbReference type="SUPFAM" id="SSF52777">
    <property type="entry name" value="CoA-dependent acyltransferases"/>
    <property type="match status" value="2"/>
</dbReference>
<dbReference type="Gene3D" id="3.30.559.30">
    <property type="entry name" value="Nonribosomal peptide synthetase, condensation domain"/>
    <property type="match status" value="1"/>
</dbReference>
<evidence type="ECO:0000256" key="2">
    <source>
        <dbReference type="ARBA" id="ARBA00022450"/>
    </source>
</evidence>
<dbReference type="Proteomes" id="UP000183410">
    <property type="component" value="Unassembled WGS sequence"/>
</dbReference>
<dbReference type="InterPro" id="IPR001242">
    <property type="entry name" value="Condensation_dom"/>
</dbReference>
<dbReference type="Gene3D" id="3.30.559.10">
    <property type="entry name" value="Chloramphenicol acetyltransferase-like domain"/>
    <property type="match status" value="1"/>
</dbReference>
<evidence type="ECO:0000256" key="5">
    <source>
        <dbReference type="ARBA" id="ARBA00023194"/>
    </source>
</evidence>
<feature type="domain" description="Carrier" evidence="6">
    <location>
        <begin position="68"/>
        <end position="143"/>
    </location>
</feature>
<dbReference type="GO" id="GO:0017000">
    <property type="term" value="P:antibiotic biosynthetic process"/>
    <property type="evidence" value="ECO:0007669"/>
    <property type="project" value="UniProtKB-KW"/>
</dbReference>
<accession>A0A1I2HJ42</accession>
<dbReference type="PANTHER" id="PTHR45527:SF1">
    <property type="entry name" value="FATTY ACID SYNTHASE"/>
    <property type="match status" value="1"/>
</dbReference>